<evidence type="ECO:0000256" key="2">
    <source>
        <dbReference type="ARBA" id="ARBA00012438"/>
    </source>
</evidence>
<keyword evidence="5 8" id="KW-0812">Transmembrane</keyword>
<dbReference type="OrthoDB" id="7818322at2"/>
<dbReference type="EMBL" id="QGGW01000010">
    <property type="protein sequence ID" value="PWK58186.1"/>
    <property type="molecule type" value="Genomic_DNA"/>
</dbReference>
<dbReference type="CDD" id="cd00082">
    <property type="entry name" value="HisKA"/>
    <property type="match status" value="1"/>
</dbReference>
<dbReference type="Gene3D" id="3.30.565.10">
    <property type="entry name" value="Histidine kinase-like ATPase, C-terminal domain"/>
    <property type="match status" value="1"/>
</dbReference>
<accession>A0A316GE28</accession>
<dbReference type="InterPro" id="IPR036890">
    <property type="entry name" value="HATPase_C_sf"/>
</dbReference>
<comment type="caution">
    <text evidence="10">The sequence shown here is derived from an EMBL/GenBank/DDBJ whole genome shotgun (WGS) entry which is preliminary data.</text>
</comment>
<feature type="transmembrane region" description="Helical" evidence="8">
    <location>
        <begin position="179"/>
        <end position="202"/>
    </location>
</feature>
<evidence type="ECO:0000256" key="7">
    <source>
        <dbReference type="ARBA" id="ARBA00022989"/>
    </source>
</evidence>
<dbReference type="InterPro" id="IPR036097">
    <property type="entry name" value="HisK_dim/P_sf"/>
</dbReference>
<keyword evidence="8" id="KW-0472">Membrane</keyword>
<proteinExistence type="predicted"/>
<dbReference type="InterPro" id="IPR003594">
    <property type="entry name" value="HATPase_dom"/>
</dbReference>
<evidence type="ECO:0000313" key="10">
    <source>
        <dbReference type="EMBL" id="PWK58186.1"/>
    </source>
</evidence>
<gene>
    <name evidence="10" type="ORF">C7455_110127</name>
</gene>
<feature type="transmembrane region" description="Helical" evidence="8">
    <location>
        <begin position="20"/>
        <end position="39"/>
    </location>
</feature>
<dbReference type="SUPFAM" id="SSF55874">
    <property type="entry name" value="ATPase domain of HSP90 chaperone/DNA topoisomerase II/histidine kinase"/>
    <property type="match status" value="1"/>
</dbReference>
<dbReference type="SMART" id="SM00388">
    <property type="entry name" value="HisKA"/>
    <property type="match status" value="1"/>
</dbReference>
<sequence length="487" mass="52085">MGALTGQGLRHGRVLPRLPLTLRVPVVVAGLMIFVSLVVSERAISQFDASQARHFVELGNAYLDGMAPAVVPAVVREDVWEVFDVLDRSRELYRGLELIQTVVTDPDGRVIAASDPRQTPVGSLFEAGVNSAAADDLPRLEPGTEVASLRRDLLHRGHAVGTLHARIDVGPLQAERQRLLWMLIIGNAAITLGLSALGYLAVTQMVRPLRLISSRLASGSTLPVPEDEMPSDLETARLYEGYNRLIAALESRERLSSRLAEKERLAALGQLATGMAHEINNPLGGLITALDTLDHHGDRPEVRQQTIALLRRGLDDIGRVVRTTLAGHRGATDPRPLAPGDLEDLRTLIAPELRLRGQSLDWDVGFETPLPVPAGPLRQALLNLLLNASNAAPRGATIGFRALPDAGRLVLSVEDAGPGLPEALRDYLVSGGTGEAPLRSGPHLGLWLIRTVANEIGARIEVAQSALGGARVSLLVPLPRTGGADGL</sequence>
<dbReference type="Pfam" id="PF00512">
    <property type="entry name" value="HisKA"/>
    <property type="match status" value="1"/>
</dbReference>
<comment type="catalytic activity">
    <reaction evidence="1">
        <text>ATP + protein L-histidine = ADP + protein N-phospho-L-histidine.</text>
        <dbReference type="EC" id="2.7.13.3"/>
    </reaction>
</comment>
<evidence type="ECO:0000256" key="3">
    <source>
        <dbReference type="ARBA" id="ARBA00022553"/>
    </source>
</evidence>
<dbReference type="InterPro" id="IPR003661">
    <property type="entry name" value="HisK_dim/P_dom"/>
</dbReference>
<dbReference type="Pfam" id="PF02518">
    <property type="entry name" value="HATPase_c"/>
    <property type="match status" value="1"/>
</dbReference>
<keyword evidence="6 10" id="KW-0418">Kinase</keyword>
<keyword evidence="11" id="KW-1185">Reference proteome</keyword>
<dbReference type="RefSeq" id="WP_109670317.1">
    <property type="nucleotide sequence ID" value="NZ_QGGW01000010.1"/>
</dbReference>
<dbReference type="Proteomes" id="UP000245708">
    <property type="component" value="Unassembled WGS sequence"/>
</dbReference>
<dbReference type="SUPFAM" id="SSF47384">
    <property type="entry name" value="Homodimeric domain of signal transducing histidine kinase"/>
    <property type="match status" value="1"/>
</dbReference>
<evidence type="ECO:0000259" key="9">
    <source>
        <dbReference type="PROSITE" id="PS50109"/>
    </source>
</evidence>
<dbReference type="GO" id="GO:0000155">
    <property type="term" value="F:phosphorelay sensor kinase activity"/>
    <property type="evidence" value="ECO:0007669"/>
    <property type="project" value="InterPro"/>
</dbReference>
<dbReference type="PANTHER" id="PTHR45436:SF5">
    <property type="entry name" value="SENSOR HISTIDINE KINASE TRCS"/>
    <property type="match status" value="1"/>
</dbReference>
<reference evidence="10 11" key="1">
    <citation type="submission" date="2018-05" db="EMBL/GenBank/DDBJ databases">
        <title>Genomic Encyclopedia of Type Strains, Phase IV (KMG-IV): sequencing the most valuable type-strain genomes for metagenomic binning, comparative biology and taxonomic classification.</title>
        <authorList>
            <person name="Goeker M."/>
        </authorList>
    </citation>
    <scope>NUCLEOTIDE SEQUENCE [LARGE SCALE GENOMIC DNA]</scope>
    <source>
        <strain evidence="10 11">DSM 16097</strain>
    </source>
</reference>
<evidence type="ECO:0000256" key="6">
    <source>
        <dbReference type="ARBA" id="ARBA00022777"/>
    </source>
</evidence>
<dbReference type="AlphaFoldDB" id="A0A316GE28"/>
<dbReference type="Gene3D" id="1.10.287.130">
    <property type="match status" value="1"/>
</dbReference>
<keyword evidence="4" id="KW-0808">Transferase</keyword>
<keyword evidence="7 8" id="KW-1133">Transmembrane helix</keyword>
<dbReference type="InterPro" id="IPR050428">
    <property type="entry name" value="TCS_sensor_his_kinase"/>
</dbReference>
<dbReference type="EC" id="2.7.13.3" evidence="2"/>
<name>A0A316GE28_9RHOB</name>
<evidence type="ECO:0000256" key="5">
    <source>
        <dbReference type="ARBA" id="ARBA00022692"/>
    </source>
</evidence>
<evidence type="ECO:0000313" key="11">
    <source>
        <dbReference type="Proteomes" id="UP000245708"/>
    </source>
</evidence>
<keyword evidence="3" id="KW-0597">Phosphoprotein</keyword>
<evidence type="ECO:0000256" key="8">
    <source>
        <dbReference type="SAM" id="Phobius"/>
    </source>
</evidence>
<feature type="domain" description="Histidine kinase" evidence="9">
    <location>
        <begin position="274"/>
        <end position="480"/>
    </location>
</feature>
<evidence type="ECO:0000256" key="4">
    <source>
        <dbReference type="ARBA" id="ARBA00022679"/>
    </source>
</evidence>
<evidence type="ECO:0000256" key="1">
    <source>
        <dbReference type="ARBA" id="ARBA00000085"/>
    </source>
</evidence>
<dbReference type="PROSITE" id="PS50109">
    <property type="entry name" value="HIS_KIN"/>
    <property type="match status" value="1"/>
</dbReference>
<dbReference type="PANTHER" id="PTHR45436">
    <property type="entry name" value="SENSOR HISTIDINE KINASE YKOH"/>
    <property type="match status" value="1"/>
</dbReference>
<protein>
    <recommendedName>
        <fullName evidence="2">histidine kinase</fullName>
        <ecNumber evidence="2">2.7.13.3</ecNumber>
    </recommendedName>
</protein>
<organism evidence="10 11">
    <name type="scientific">Roseicyclus mahoneyensis</name>
    <dbReference type="NCBI Taxonomy" id="164332"/>
    <lineage>
        <taxon>Bacteria</taxon>
        <taxon>Pseudomonadati</taxon>
        <taxon>Pseudomonadota</taxon>
        <taxon>Alphaproteobacteria</taxon>
        <taxon>Rhodobacterales</taxon>
        <taxon>Roseobacteraceae</taxon>
        <taxon>Roseicyclus</taxon>
    </lineage>
</organism>
<dbReference type="InterPro" id="IPR005467">
    <property type="entry name" value="His_kinase_dom"/>
</dbReference>
<dbReference type="SMART" id="SM00387">
    <property type="entry name" value="HATPase_c"/>
    <property type="match status" value="1"/>
</dbReference>